<evidence type="ECO:0000256" key="3">
    <source>
        <dbReference type="ARBA" id="ARBA00004947"/>
    </source>
</evidence>
<evidence type="ECO:0000313" key="12">
    <source>
        <dbReference type="Proteomes" id="UP000191094"/>
    </source>
</evidence>
<dbReference type="OrthoDB" id="9803010at2"/>
<evidence type="ECO:0000256" key="4">
    <source>
        <dbReference type="ARBA" id="ARBA00007637"/>
    </source>
</evidence>
<evidence type="ECO:0000256" key="1">
    <source>
        <dbReference type="ARBA" id="ARBA00000083"/>
    </source>
</evidence>
<evidence type="ECO:0000256" key="6">
    <source>
        <dbReference type="ARBA" id="ARBA00018569"/>
    </source>
</evidence>
<dbReference type="Gene3D" id="3.90.25.10">
    <property type="entry name" value="UDP-galactose 4-epimerase, domain 1"/>
    <property type="match status" value="1"/>
</dbReference>
<evidence type="ECO:0000313" key="11">
    <source>
        <dbReference type="EMBL" id="OOS21712.1"/>
    </source>
</evidence>
<keyword evidence="9" id="KW-0119">Carbohydrate metabolism</keyword>
<name>A0A1T0CH83_9GAMM</name>
<sequence>MLFVTGGLGYIGSHFVVSALQAGHDVLVLDNLSNSHADVQAKIEMICQRSFICVHGDVRDAALLNRLFSEHDIKAVVHFAGLKSVAESVANPLSYYDNNVYGSQILLQAMLKHGVYRLIFSSSATVYGEPHYLPYDEQHPTNPVNPYGHSKRHVEQMLADVCVAHPNFTAISLRYFNPIGAHSSGLIGENPKDIPNNLMPYVLKVAKGELPYLQIFGDDYDTKDGTGERDYIDIMDLVAGHMAAMAYLANTGHHVFNLGTGKGTTVLELVSAFELANDLNVNKKVVARREGDLAKVWANCGKAQEQLKWSAQIDVNTSCVMAFGVLADLKR</sequence>
<keyword evidence="12" id="KW-1185">Reference proteome</keyword>
<dbReference type="GO" id="GO:0006012">
    <property type="term" value="P:galactose metabolic process"/>
    <property type="evidence" value="ECO:0007669"/>
    <property type="project" value="UniProtKB-UniPathway"/>
</dbReference>
<keyword evidence="7 9" id="KW-0520">NAD</keyword>
<protein>
    <recommendedName>
        <fullName evidence="6 9">UDP-glucose 4-epimerase</fullName>
        <ecNumber evidence="5 9">5.1.3.2</ecNumber>
    </recommendedName>
</protein>
<dbReference type="EMBL" id="MUYT01000004">
    <property type="protein sequence ID" value="OOS21712.1"/>
    <property type="molecule type" value="Genomic_DNA"/>
</dbReference>
<dbReference type="NCBIfam" id="TIGR01179">
    <property type="entry name" value="galE"/>
    <property type="match status" value="1"/>
</dbReference>
<dbReference type="InterPro" id="IPR005886">
    <property type="entry name" value="UDP_G4E"/>
</dbReference>
<comment type="similarity">
    <text evidence="4 9">Belongs to the NAD(P)-dependent epimerase/dehydratase family.</text>
</comment>
<accession>A0A1T0CH83</accession>
<dbReference type="GO" id="GO:0005829">
    <property type="term" value="C:cytosol"/>
    <property type="evidence" value="ECO:0007669"/>
    <property type="project" value="TreeGrafter"/>
</dbReference>
<dbReference type="CDD" id="cd05247">
    <property type="entry name" value="UDP_G4E_1_SDR_e"/>
    <property type="match status" value="1"/>
</dbReference>
<feature type="domain" description="NAD(P)-binding" evidence="10">
    <location>
        <begin position="3"/>
        <end position="317"/>
    </location>
</feature>
<comment type="cofactor">
    <cofactor evidence="2 9">
        <name>NAD(+)</name>
        <dbReference type="ChEBI" id="CHEBI:57540"/>
    </cofactor>
</comment>
<organism evidence="11 12">
    <name type="scientific">Lwoffella lincolnii</name>
    <dbReference type="NCBI Taxonomy" id="90241"/>
    <lineage>
        <taxon>Bacteria</taxon>
        <taxon>Pseudomonadati</taxon>
        <taxon>Pseudomonadota</taxon>
        <taxon>Gammaproteobacteria</taxon>
        <taxon>Moraxellales</taxon>
        <taxon>Moraxellaceae</taxon>
        <taxon>Lwoffella</taxon>
    </lineage>
</organism>
<dbReference type="GO" id="GO:0003978">
    <property type="term" value="F:UDP-glucose 4-epimerase activity"/>
    <property type="evidence" value="ECO:0007669"/>
    <property type="project" value="UniProtKB-UniRule"/>
</dbReference>
<proteinExistence type="inferred from homology"/>
<dbReference type="PANTHER" id="PTHR43725:SF47">
    <property type="entry name" value="UDP-GLUCOSE 4-EPIMERASE"/>
    <property type="match status" value="1"/>
</dbReference>
<comment type="subunit">
    <text evidence="9">Homodimer.</text>
</comment>
<dbReference type="Gene3D" id="3.40.50.720">
    <property type="entry name" value="NAD(P)-binding Rossmann-like Domain"/>
    <property type="match status" value="1"/>
</dbReference>
<reference evidence="11 12" key="1">
    <citation type="submission" date="2017-02" db="EMBL/GenBank/DDBJ databases">
        <title>Draft genome sequence of Moraxella lincolnii CCUG 9405T type strain.</title>
        <authorList>
            <person name="Salva-Serra F."/>
            <person name="Engstrom-Jakobsson H."/>
            <person name="Thorell K."/>
            <person name="Jaen-Luchoro D."/>
            <person name="Gonzales-Siles L."/>
            <person name="Karlsson R."/>
            <person name="Yazdan S."/>
            <person name="Boulund F."/>
            <person name="Johnning A."/>
            <person name="Engstrand L."/>
            <person name="Kristiansson E."/>
            <person name="Moore E."/>
        </authorList>
    </citation>
    <scope>NUCLEOTIDE SEQUENCE [LARGE SCALE GENOMIC DNA]</scope>
    <source>
        <strain evidence="11 12">CCUG 9405</strain>
    </source>
</reference>
<evidence type="ECO:0000256" key="5">
    <source>
        <dbReference type="ARBA" id="ARBA00013189"/>
    </source>
</evidence>
<dbReference type="STRING" id="90241.B0682_03485"/>
<comment type="catalytic activity">
    <reaction evidence="1 9">
        <text>UDP-alpha-D-glucose = UDP-alpha-D-galactose</text>
        <dbReference type="Rhea" id="RHEA:22168"/>
        <dbReference type="ChEBI" id="CHEBI:58885"/>
        <dbReference type="ChEBI" id="CHEBI:66914"/>
        <dbReference type="EC" id="5.1.3.2"/>
    </reaction>
</comment>
<dbReference type="EC" id="5.1.3.2" evidence="5 9"/>
<dbReference type="AlphaFoldDB" id="A0A1T0CH83"/>
<dbReference type="UniPathway" id="UPA00214"/>
<evidence type="ECO:0000259" key="10">
    <source>
        <dbReference type="Pfam" id="PF16363"/>
    </source>
</evidence>
<dbReference type="RefSeq" id="WP_078306684.1">
    <property type="nucleotide sequence ID" value="NZ_CP147511.1"/>
</dbReference>
<dbReference type="Proteomes" id="UP000191094">
    <property type="component" value="Unassembled WGS sequence"/>
</dbReference>
<dbReference type="Pfam" id="PF16363">
    <property type="entry name" value="GDP_Man_Dehyd"/>
    <property type="match status" value="1"/>
</dbReference>
<gene>
    <name evidence="11" type="ORF">B0682_03485</name>
</gene>
<evidence type="ECO:0000256" key="8">
    <source>
        <dbReference type="ARBA" id="ARBA00023235"/>
    </source>
</evidence>
<dbReference type="PANTHER" id="PTHR43725">
    <property type="entry name" value="UDP-GLUCOSE 4-EPIMERASE"/>
    <property type="match status" value="1"/>
</dbReference>
<comment type="pathway">
    <text evidence="3 9">Carbohydrate metabolism; galactose metabolism.</text>
</comment>
<evidence type="ECO:0000256" key="2">
    <source>
        <dbReference type="ARBA" id="ARBA00001911"/>
    </source>
</evidence>
<comment type="caution">
    <text evidence="11">The sequence shown here is derived from an EMBL/GenBank/DDBJ whole genome shotgun (WGS) entry which is preliminary data.</text>
</comment>
<evidence type="ECO:0000256" key="9">
    <source>
        <dbReference type="RuleBase" id="RU366046"/>
    </source>
</evidence>
<keyword evidence="8 9" id="KW-0413">Isomerase</keyword>
<evidence type="ECO:0000256" key="7">
    <source>
        <dbReference type="ARBA" id="ARBA00023027"/>
    </source>
</evidence>
<dbReference type="InterPro" id="IPR036291">
    <property type="entry name" value="NAD(P)-bd_dom_sf"/>
</dbReference>
<dbReference type="SUPFAM" id="SSF51735">
    <property type="entry name" value="NAD(P)-binding Rossmann-fold domains"/>
    <property type="match status" value="1"/>
</dbReference>
<dbReference type="InterPro" id="IPR016040">
    <property type="entry name" value="NAD(P)-bd_dom"/>
</dbReference>